<keyword evidence="10" id="KW-0969">Cilium</keyword>
<evidence type="ECO:0000256" key="3">
    <source>
        <dbReference type="ARBA" id="ARBA00004138"/>
    </source>
</evidence>
<keyword evidence="12" id="KW-0325">Glycoprotein</keyword>
<feature type="transmembrane region" description="Helical" evidence="14">
    <location>
        <begin position="38"/>
        <end position="70"/>
    </location>
</feature>
<organism evidence="15 16">
    <name type="scientific">Gryllus longicercus</name>
    <dbReference type="NCBI Taxonomy" id="2509291"/>
    <lineage>
        <taxon>Eukaryota</taxon>
        <taxon>Metazoa</taxon>
        <taxon>Ecdysozoa</taxon>
        <taxon>Arthropoda</taxon>
        <taxon>Hexapoda</taxon>
        <taxon>Insecta</taxon>
        <taxon>Pterygota</taxon>
        <taxon>Neoptera</taxon>
        <taxon>Polyneoptera</taxon>
        <taxon>Orthoptera</taxon>
        <taxon>Ensifera</taxon>
        <taxon>Gryllidea</taxon>
        <taxon>Grylloidea</taxon>
        <taxon>Gryllidae</taxon>
        <taxon>Gryllinae</taxon>
        <taxon>Gryllus</taxon>
    </lineage>
</organism>
<feature type="transmembrane region" description="Helical" evidence="14">
    <location>
        <begin position="12"/>
        <end position="32"/>
    </location>
</feature>
<dbReference type="GO" id="GO:0005774">
    <property type="term" value="C:vacuolar membrane"/>
    <property type="evidence" value="ECO:0007669"/>
    <property type="project" value="UniProtKB-SubCell"/>
</dbReference>
<dbReference type="GO" id="GO:0005929">
    <property type="term" value="C:cilium"/>
    <property type="evidence" value="ECO:0007669"/>
    <property type="project" value="UniProtKB-SubCell"/>
</dbReference>
<dbReference type="EMBL" id="JAZDUA010000581">
    <property type="protein sequence ID" value="KAK7790846.1"/>
    <property type="molecule type" value="Genomic_DNA"/>
</dbReference>
<keyword evidence="9 14" id="KW-1133">Transmembrane helix</keyword>
<comment type="similarity">
    <text evidence="4">Belongs to the TMEM138 family.</text>
</comment>
<evidence type="ECO:0000256" key="8">
    <source>
        <dbReference type="ARBA" id="ARBA00022794"/>
    </source>
</evidence>
<feature type="transmembrane region" description="Helical" evidence="14">
    <location>
        <begin position="82"/>
        <end position="103"/>
    </location>
</feature>
<comment type="function">
    <text evidence="1">Required for ciliogenesis.</text>
</comment>
<evidence type="ECO:0000256" key="10">
    <source>
        <dbReference type="ARBA" id="ARBA00023069"/>
    </source>
</evidence>
<evidence type="ECO:0000256" key="5">
    <source>
        <dbReference type="ARBA" id="ARBA00014515"/>
    </source>
</evidence>
<dbReference type="Pfam" id="PF14935">
    <property type="entry name" value="TMEM138"/>
    <property type="match status" value="1"/>
</dbReference>
<keyword evidence="7 14" id="KW-0812">Transmembrane</keyword>
<evidence type="ECO:0000313" key="16">
    <source>
        <dbReference type="Proteomes" id="UP001378592"/>
    </source>
</evidence>
<keyword evidence="8" id="KW-0970">Cilium biogenesis/degradation</keyword>
<dbReference type="PANTHER" id="PTHR13306:SF6">
    <property type="entry name" value="TRANSMEMBRANE PROTEIN 138"/>
    <property type="match status" value="1"/>
</dbReference>
<dbReference type="PANTHER" id="PTHR13306">
    <property type="entry name" value="TRANSMEMBRANE PROTEIN 138"/>
    <property type="match status" value="1"/>
</dbReference>
<evidence type="ECO:0000313" key="15">
    <source>
        <dbReference type="EMBL" id="KAK7790846.1"/>
    </source>
</evidence>
<protein>
    <recommendedName>
        <fullName evidence="5">Transmembrane protein 138</fullName>
    </recommendedName>
</protein>
<name>A0AAN9V7P1_9ORTH</name>
<dbReference type="Proteomes" id="UP001378592">
    <property type="component" value="Unassembled WGS sequence"/>
</dbReference>
<reference evidence="15 16" key="1">
    <citation type="submission" date="2024-03" db="EMBL/GenBank/DDBJ databases">
        <title>The genome assembly and annotation of the cricket Gryllus longicercus Weissman &amp; Gray.</title>
        <authorList>
            <person name="Szrajer S."/>
            <person name="Gray D."/>
            <person name="Ylla G."/>
        </authorList>
    </citation>
    <scope>NUCLEOTIDE SEQUENCE [LARGE SCALE GENOMIC DNA]</scope>
    <source>
        <strain evidence="15">DAG 2021-001</strain>
        <tissue evidence="15">Whole body minus gut</tissue>
    </source>
</reference>
<evidence type="ECO:0000256" key="9">
    <source>
        <dbReference type="ARBA" id="ARBA00022989"/>
    </source>
</evidence>
<evidence type="ECO:0000256" key="12">
    <source>
        <dbReference type="ARBA" id="ARBA00023180"/>
    </source>
</evidence>
<evidence type="ECO:0000256" key="14">
    <source>
        <dbReference type="SAM" id="Phobius"/>
    </source>
</evidence>
<feature type="transmembrane region" description="Helical" evidence="14">
    <location>
        <begin position="115"/>
        <end position="137"/>
    </location>
</feature>
<evidence type="ECO:0000256" key="4">
    <source>
        <dbReference type="ARBA" id="ARBA00010572"/>
    </source>
</evidence>
<keyword evidence="13" id="KW-0966">Cell projection</keyword>
<keyword evidence="16" id="KW-1185">Reference proteome</keyword>
<evidence type="ECO:0000256" key="13">
    <source>
        <dbReference type="ARBA" id="ARBA00023273"/>
    </source>
</evidence>
<comment type="subcellular location">
    <subcellularLocation>
        <location evidence="3">Cell projection</location>
        <location evidence="3">Cilium</location>
    </subcellularLocation>
    <subcellularLocation>
        <location evidence="2">Vacuole membrane</location>
        <topology evidence="2">Multi-pass membrane protein</topology>
    </subcellularLocation>
</comment>
<keyword evidence="6" id="KW-0926">Vacuole</keyword>
<evidence type="ECO:0000256" key="2">
    <source>
        <dbReference type="ARBA" id="ARBA00004128"/>
    </source>
</evidence>
<gene>
    <name evidence="15" type="ORF">R5R35_010721</name>
</gene>
<proteinExistence type="inferred from homology"/>
<keyword evidence="11 14" id="KW-0472">Membrane</keyword>
<dbReference type="AlphaFoldDB" id="A0AAN9V7P1"/>
<dbReference type="InterPro" id="IPR024133">
    <property type="entry name" value="TM_138"/>
</dbReference>
<sequence length="153" mass="18075">MHELSVRTHQQRITMCIKYVLIMVDLIINGMYEYARKNIIGLILMFIVQDLCLIFSITLIVFSFLSAFIFQADSMGLLYRRFNTPILLCIFYLVSTVALQALILTTRWTTPLKFYWSNGLIAINIAQKLLAVIHYYFYKRTMLKFSDPRFYQT</sequence>
<evidence type="ECO:0000256" key="1">
    <source>
        <dbReference type="ARBA" id="ARBA00003709"/>
    </source>
</evidence>
<evidence type="ECO:0000256" key="6">
    <source>
        <dbReference type="ARBA" id="ARBA00022554"/>
    </source>
</evidence>
<dbReference type="GO" id="GO:0030030">
    <property type="term" value="P:cell projection organization"/>
    <property type="evidence" value="ECO:0007669"/>
    <property type="project" value="UniProtKB-KW"/>
</dbReference>
<accession>A0AAN9V7P1</accession>
<evidence type="ECO:0000256" key="11">
    <source>
        <dbReference type="ARBA" id="ARBA00023136"/>
    </source>
</evidence>
<evidence type="ECO:0000256" key="7">
    <source>
        <dbReference type="ARBA" id="ARBA00022692"/>
    </source>
</evidence>
<comment type="caution">
    <text evidence="15">The sequence shown here is derived from an EMBL/GenBank/DDBJ whole genome shotgun (WGS) entry which is preliminary data.</text>
</comment>